<evidence type="ECO:0000313" key="3">
    <source>
        <dbReference type="RefSeq" id="XP_026283896.2"/>
    </source>
</evidence>
<dbReference type="AlphaFoldDB" id="A0A6J1SZL0"/>
<dbReference type="RefSeq" id="XP_026283896.2">
    <property type="nucleotide sequence ID" value="XM_026428111.2"/>
</dbReference>
<protein>
    <submittedName>
        <fullName evidence="3">Uncharacterized protein LOC113210231</fullName>
    </submittedName>
</protein>
<dbReference type="Proteomes" id="UP000504606">
    <property type="component" value="Unplaced"/>
</dbReference>
<feature type="compositionally biased region" description="Low complexity" evidence="1">
    <location>
        <begin position="22"/>
        <end position="41"/>
    </location>
</feature>
<accession>A0A6J1SZL0</accession>
<evidence type="ECO:0000256" key="1">
    <source>
        <dbReference type="SAM" id="MobiDB-lite"/>
    </source>
</evidence>
<proteinExistence type="predicted"/>
<organism evidence="2 3">
    <name type="scientific">Frankliniella occidentalis</name>
    <name type="common">Western flower thrips</name>
    <name type="synonym">Euthrips occidentalis</name>
    <dbReference type="NCBI Taxonomy" id="133901"/>
    <lineage>
        <taxon>Eukaryota</taxon>
        <taxon>Metazoa</taxon>
        <taxon>Ecdysozoa</taxon>
        <taxon>Arthropoda</taxon>
        <taxon>Hexapoda</taxon>
        <taxon>Insecta</taxon>
        <taxon>Pterygota</taxon>
        <taxon>Neoptera</taxon>
        <taxon>Paraneoptera</taxon>
        <taxon>Thysanoptera</taxon>
        <taxon>Terebrantia</taxon>
        <taxon>Thripoidea</taxon>
        <taxon>Thripidae</taxon>
        <taxon>Frankliniella</taxon>
    </lineage>
</organism>
<dbReference type="GeneID" id="113210231"/>
<sequence>MPRARKRPAATADGSGDQPPQKGARASARVASAKVAARGASDPPSWCSECWAPAAAGECSDKGHTLISTSDAQRTAREAFAEAQAALNRCQARLDATLKSGETLILKAEVDGIDDDTDYMEGATLTIKLVVDGGLNEKEKKSIIAAMKSKDEDDDNLECYPEADESSALAAQGVLNTKRIQPVLHKLSQCVVGQTLPPGTILICPQSNTFDVYARAVVVQKSQRNDRILGQVTAGLGDLRTHGKAHEPWHNWDDEIDGNISSTRISAMYFEVPKPAPKA</sequence>
<evidence type="ECO:0000313" key="2">
    <source>
        <dbReference type="Proteomes" id="UP000504606"/>
    </source>
</evidence>
<dbReference type="OrthoDB" id="10665170at2759"/>
<keyword evidence="2" id="KW-1185">Reference proteome</keyword>
<gene>
    <name evidence="3" type="primary">LOC113210231</name>
</gene>
<feature type="region of interest" description="Disordered" evidence="1">
    <location>
        <begin position="1"/>
        <end position="44"/>
    </location>
</feature>
<dbReference type="KEGG" id="foc:113210231"/>
<reference evidence="3" key="1">
    <citation type="submission" date="2025-08" db="UniProtKB">
        <authorList>
            <consortium name="RefSeq"/>
        </authorList>
    </citation>
    <scope>IDENTIFICATION</scope>
    <source>
        <tissue evidence="3">Whole organism</tissue>
    </source>
</reference>
<name>A0A6J1SZL0_FRAOC</name>